<evidence type="ECO:0000313" key="1">
    <source>
        <dbReference type="EMBL" id="GIY55835.1"/>
    </source>
</evidence>
<evidence type="ECO:0000313" key="2">
    <source>
        <dbReference type="Proteomes" id="UP001054837"/>
    </source>
</evidence>
<dbReference type="AlphaFoldDB" id="A0AAV4UDM8"/>
<comment type="caution">
    <text evidence="1">The sequence shown here is derived from an EMBL/GenBank/DDBJ whole genome shotgun (WGS) entry which is preliminary data.</text>
</comment>
<proteinExistence type="predicted"/>
<dbReference type="Proteomes" id="UP001054837">
    <property type="component" value="Unassembled WGS sequence"/>
</dbReference>
<keyword evidence="2" id="KW-1185">Reference proteome</keyword>
<sequence length="83" mass="9791">MGNQEIESQREKYAKVFVDDFKLYGKIAPYWIKSFFLVKRILSASARKYMEKTPTDRCPEGIEAELNDKTPKFAFSEFICRIQ</sequence>
<accession>A0AAV4UDM8</accession>
<dbReference type="EMBL" id="BPLQ01011129">
    <property type="protein sequence ID" value="GIY55835.1"/>
    <property type="molecule type" value="Genomic_DNA"/>
</dbReference>
<name>A0AAV4UDM8_9ARAC</name>
<reference evidence="1 2" key="1">
    <citation type="submission" date="2021-06" db="EMBL/GenBank/DDBJ databases">
        <title>Caerostris darwini draft genome.</title>
        <authorList>
            <person name="Kono N."/>
            <person name="Arakawa K."/>
        </authorList>
    </citation>
    <scope>NUCLEOTIDE SEQUENCE [LARGE SCALE GENOMIC DNA]</scope>
</reference>
<protein>
    <submittedName>
        <fullName evidence="1">Uncharacterized protein</fullName>
    </submittedName>
</protein>
<gene>
    <name evidence="1" type="ORF">CDAR_566261</name>
</gene>
<organism evidence="1 2">
    <name type="scientific">Caerostris darwini</name>
    <dbReference type="NCBI Taxonomy" id="1538125"/>
    <lineage>
        <taxon>Eukaryota</taxon>
        <taxon>Metazoa</taxon>
        <taxon>Ecdysozoa</taxon>
        <taxon>Arthropoda</taxon>
        <taxon>Chelicerata</taxon>
        <taxon>Arachnida</taxon>
        <taxon>Araneae</taxon>
        <taxon>Araneomorphae</taxon>
        <taxon>Entelegynae</taxon>
        <taxon>Araneoidea</taxon>
        <taxon>Araneidae</taxon>
        <taxon>Caerostris</taxon>
    </lineage>
</organism>